<evidence type="ECO:0000313" key="2">
    <source>
        <dbReference type="Proteomes" id="UP000177080"/>
    </source>
</evidence>
<protein>
    <submittedName>
        <fullName evidence="1">Uncharacterized protein</fullName>
    </submittedName>
</protein>
<dbReference type="Proteomes" id="UP000177080">
    <property type="component" value="Unassembled WGS sequence"/>
</dbReference>
<dbReference type="STRING" id="1797259.A2989_03750"/>
<name>A0A1F4ZBL6_9BACT</name>
<comment type="caution">
    <text evidence="1">The sequence shown here is derived from an EMBL/GenBank/DDBJ whole genome shotgun (WGS) entry which is preliminary data.</text>
</comment>
<proteinExistence type="predicted"/>
<reference evidence="1 2" key="1">
    <citation type="journal article" date="2016" name="Nat. Commun.">
        <title>Thousands of microbial genomes shed light on interconnected biogeochemical processes in an aquifer system.</title>
        <authorList>
            <person name="Anantharaman K."/>
            <person name="Brown C.T."/>
            <person name="Hug L.A."/>
            <person name="Sharon I."/>
            <person name="Castelle C.J."/>
            <person name="Probst A.J."/>
            <person name="Thomas B.C."/>
            <person name="Singh A."/>
            <person name="Wilkins M.J."/>
            <person name="Karaoz U."/>
            <person name="Brodie E.L."/>
            <person name="Williams K.H."/>
            <person name="Hubbard S.S."/>
            <person name="Banfield J.F."/>
        </authorList>
    </citation>
    <scope>NUCLEOTIDE SEQUENCE [LARGE SCALE GENOMIC DNA]</scope>
</reference>
<accession>A0A1F4ZBL6</accession>
<organism evidence="1 2">
    <name type="scientific">Candidatus Amesbacteria bacterium RIFCSPLOWO2_01_FULL_48_25</name>
    <dbReference type="NCBI Taxonomy" id="1797259"/>
    <lineage>
        <taxon>Bacteria</taxon>
        <taxon>Candidatus Amesiibacteriota</taxon>
    </lineage>
</organism>
<dbReference type="EMBL" id="MEXN01000005">
    <property type="protein sequence ID" value="OGD03769.1"/>
    <property type="molecule type" value="Genomic_DNA"/>
</dbReference>
<dbReference type="AlphaFoldDB" id="A0A1F4ZBL6"/>
<sequence>MKSKWGWAVYPVLVGLFILFTVKSVIDAKSFGWSQTRERQKRVAEEQQTVSRLEAKLAILRKLSEDEMEADLSELITAVPVSKQLFAAVAQVRMAATVSGIKLEKYSAQVGDIREATVSAQKANSDALQLAVLLNVFDLHQLREFLEVLERQLPVARVTEVEFGGKSGVRVTVKQGYSPWVKSGATVDQPLPDYQSKLLQVKNKLELYERLSQSNMAEAEEIGTASGNLGGSLF</sequence>
<evidence type="ECO:0000313" key="1">
    <source>
        <dbReference type="EMBL" id="OGD03769.1"/>
    </source>
</evidence>
<gene>
    <name evidence="1" type="ORF">A2989_03750</name>
</gene>